<accession>R4G3B3</accession>
<dbReference type="HOGENOM" id="CLU_1715506_0_0_1"/>
<evidence type="ECO:0000313" key="2">
    <source>
        <dbReference type="EMBL" id="JAA75160.1"/>
    </source>
</evidence>
<feature type="chain" id="PRO_5004372286" evidence="1">
    <location>
        <begin position="20"/>
        <end position="161"/>
    </location>
</feature>
<proteinExistence type="evidence at transcript level"/>
<sequence>MSKFNFCLVLLSAFYIAQSHSVQRREVQNEKVVLSNLTPKQLDDLERKVYEECAVKLNVDKGYVEKYFRNDTGVPDDVGFKKITGCYGEKMGYVSGTKPNWERLRESYEVYYKDNKEDLETALKIVDECQKIPLDNLDGNEVNYTLAKCTKEGYLKSGLEW</sequence>
<keyword evidence="1" id="KW-0732">Signal</keyword>
<dbReference type="Gene3D" id="1.10.238.20">
    <property type="entry name" value="Pheromone/general odorant binding protein domain"/>
    <property type="match status" value="1"/>
</dbReference>
<feature type="signal peptide" evidence="1">
    <location>
        <begin position="1"/>
        <end position="19"/>
    </location>
</feature>
<dbReference type="VEuPathDB" id="VectorBase:RPRC000182"/>
<organism evidence="2">
    <name type="scientific">Rhodnius prolixus</name>
    <name type="common">Triatomid bug</name>
    <dbReference type="NCBI Taxonomy" id="13249"/>
    <lineage>
        <taxon>Eukaryota</taxon>
        <taxon>Metazoa</taxon>
        <taxon>Ecdysozoa</taxon>
        <taxon>Arthropoda</taxon>
        <taxon>Hexapoda</taxon>
        <taxon>Insecta</taxon>
        <taxon>Pterygota</taxon>
        <taxon>Neoptera</taxon>
        <taxon>Paraneoptera</taxon>
        <taxon>Hemiptera</taxon>
        <taxon>Heteroptera</taxon>
        <taxon>Panheteroptera</taxon>
        <taxon>Cimicomorpha</taxon>
        <taxon>Reduviidae</taxon>
        <taxon>Triatominae</taxon>
        <taxon>Rhodnius</taxon>
    </lineage>
</organism>
<dbReference type="InterPro" id="IPR006170">
    <property type="entry name" value="PBP/GOBP"/>
</dbReference>
<dbReference type="EMBL" id="GAHY01002350">
    <property type="protein sequence ID" value="JAA75160.1"/>
    <property type="molecule type" value="mRNA"/>
</dbReference>
<reference evidence="2" key="1">
    <citation type="submission" date="2013-04" db="EMBL/GenBank/DDBJ databases">
        <title>An insight into the transcriptome of the digestive tract of the blood sucking bug, Rhodnius prolixus.</title>
        <authorList>
            <person name="Ribeiro J.M.C."/>
            <person name="Genta F.A."/>
            <person name="Sorgine M.H.F."/>
            <person name="Paiva-Silva G.O."/>
            <person name="Majerowicz D."/>
            <person name="Medeiros M."/>
            <person name="Koerich L."/>
            <person name="Terra W.R."/>
            <person name="Ferreira C."/>
            <person name="Pimentel A.C."/>
            <person name="Bisch P.M."/>
            <person name="Diniz M.M.P."/>
            <person name="Nascimento R."/>
            <person name="Salmon D."/>
            <person name="Silber A.M."/>
            <person name="Alves M."/>
            <person name="Oliveira M.F."/>
            <person name="Gondim K.C."/>
            <person name="Silva Neto M.A.C."/>
            <person name="Atella G.C."/>
            <person name="Araujo H."/>
            <person name="Dias F.S."/>
            <person name="Polycarpo C.R."/>
            <person name="Fampa P."/>
            <person name="Melo A.C."/>
            <person name="Tanaka A.S."/>
            <person name="Balczun C."/>
            <person name="Oliveira J.H.M."/>
            <person name="Goncalves R."/>
            <person name="Lazoski C."/>
            <person name="Pereira M.A."/>
            <person name="Rivera-Pomar R."/>
            <person name="Diambra L."/>
            <person name="Schaub G.A."/>
            <person name="Garcia E.S."/>
            <person name="Azambuja P."/>
            <person name="Braz G.R.C."/>
            <person name="Oliveira P.L."/>
        </authorList>
    </citation>
    <scope>NUCLEOTIDE SEQUENCE</scope>
</reference>
<dbReference type="AlphaFoldDB" id="R4G3B3"/>
<dbReference type="CDD" id="cd23992">
    <property type="entry name" value="PBP_GOBP"/>
    <property type="match status" value="1"/>
</dbReference>
<dbReference type="RefSeq" id="XP_073980478.1">
    <property type="nucleotide sequence ID" value="XM_074124377.1"/>
</dbReference>
<dbReference type="SUPFAM" id="SSF47565">
    <property type="entry name" value="Insect pheromone/odorant-binding proteins"/>
    <property type="match status" value="1"/>
</dbReference>
<dbReference type="Pfam" id="PF01395">
    <property type="entry name" value="PBP_GOBP"/>
    <property type="match status" value="1"/>
</dbReference>
<protein>
    <submittedName>
        <fullName evidence="2">Putative odorant-binding protein</fullName>
    </submittedName>
</protein>
<dbReference type="InterPro" id="IPR036728">
    <property type="entry name" value="PBP_GOBP_sf"/>
</dbReference>
<dbReference type="GeneID" id="141452341"/>
<evidence type="ECO:0000256" key="1">
    <source>
        <dbReference type="SAM" id="SignalP"/>
    </source>
</evidence>
<name>R4G3B3_RHOPR</name>
<dbReference type="GO" id="GO:0005549">
    <property type="term" value="F:odorant binding"/>
    <property type="evidence" value="ECO:0007669"/>
    <property type="project" value="InterPro"/>
</dbReference>